<dbReference type="InterPro" id="IPR024311">
    <property type="entry name" value="Lipocalin-like"/>
</dbReference>
<organism evidence="2 3">
    <name type="scientific">Exophiala sideris</name>
    <dbReference type="NCBI Taxonomy" id="1016849"/>
    <lineage>
        <taxon>Eukaryota</taxon>
        <taxon>Fungi</taxon>
        <taxon>Dikarya</taxon>
        <taxon>Ascomycota</taxon>
        <taxon>Pezizomycotina</taxon>
        <taxon>Eurotiomycetes</taxon>
        <taxon>Chaetothyriomycetidae</taxon>
        <taxon>Chaetothyriales</taxon>
        <taxon>Herpotrichiellaceae</taxon>
        <taxon>Exophiala</taxon>
    </lineage>
</organism>
<dbReference type="Pfam" id="PF13924">
    <property type="entry name" value="Lipocalin_5"/>
    <property type="match status" value="1"/>
</dbReference>
<gene>
    <name evidence="2" type="ORF">PV11_09224</name>
</gene>
<evidence type="ECO:0000259" key="1">
    <source>
        <dbReference type="Pfam" id="PF13924"/>
    </source>
</evidence>
<reference evidence="2 3" key="1">
    <citation type="submission" date="2015-01" db="EMBL/GenBank/DDBJ databases">
        <title>The Genome Sequence of Exophiala sideris CBS121828.</title>
        <authorList>
            <consortium name="The Broad Institute Genomics Platform"/>
            <person name="Cuomo C."/>
            <person name="de Hoog S."/>
            <person name="Gorbushina A."/>
            <person name="Stielow B."/>
            <person name="Teixiera M."/>
            <person name="Abouelleil A."/>
            <person name="Chapman S.B."/>
            <person name="Priest M."/>
            <person name="Young S.K."/>
            <person name="Wortman J."/>
            <person name="Nusbaum C."/>
            <person name="Birren B."/>
        </authorList>
    </citation>
    <scope>NUCLEOTIDE SEQUENCE [LARGE SCALE GENOMIC DNA]</scope>
    <source>
        <strain evidence="2 3">CBS 121828</strain>
    </source>
</reference>
<dbReference type="Proteomes" id="UP000053599">
    <property type="component" value="Unassembled WGS sequence"/>
</dbReference>
<accession>A0A0D1YR59</accession>
<feature type="domain" description="Lipocalin-like" evidence="1">
    <location>
        <begin position="15"/>
        <end position="163"/>
    </location>
</feature>
<dbReference type="OrthoDB" id="3904217at2759"/>
<name>A0A0D1YR59_9EURO</name>
<dbReference type="AlphaFoldDB" id="A0A0D1YR59"/>
<evidence type="ECO:0000313" key="2">
    <source>
        <dbReference type="EMBL" id="KIV77428.1"/>
    </source>
</evidence>
<sequence>MATNLFDKHSDKLAGTWSLISFEMFDPHNSQKVIHKPHGDEPLGKVVISQSGYLSAILRSPLDMKPLQNDEWIKASDDEVLSTVRSLSCYAGPMTLLEREDGGFLWHTHVEISHNPNWIGKVQTRNADYTEDNGQAYMTLRPVNLYSLEDGRKARPVLKWKKVAT</sequence>
<evidence type="ECO:0000313" key="3">
    <source>
        <dbReference type="Proteomes" id="UP000053599"/>
    </source>
</evidence>
<protein>
    <recommendedName>
        <fullName evidence="1">Lipocalin-like domain-containing protein</fullName>
    </recommendedName>
</protein>
<proteinExistence type="predicted"/>
<dbReference type="HOGENOM" id="CLU_109259_2_1_1"/>
<dbReference type="EMBL" id="KN846954">
    <property type="protein sequence ID" value="KIV77428.1"/>
    <property type="molecule type" value="Genomic_DNA"/>
</dbReference>